<evidence type="ECO:0000256" key="1">
    <source>
        <dbReference type="SAM" id="MobiDB-lite"/>
    </source>
</evidence>
<organism evidence="3 4">
    <name type="scientific">Salicibibacter cibi</name>
    <dbReference type="NCBI Taxonomy" id="2743001"/>
    <lineage>
        <taxon>Bacteria</taxon>
        <taxon>Bacillati</taxon>
        <taxon>Bacillota</taxon>
        <taxon>Bacilli</taxon>
        <taxon>Bacillales</taxon>
        <taxon>Bacillaceae</taxon>
        <taxon>Salicibibacter</taxon>
    </lineage>
</organism>
<protein>
    <recommendedName>
        <fullName evidence="2">Alpha-L-glutamate ligase-related protein ATP-grasp domain-containing protein</fullName>
    </recommendedName>
</protein>
<feature type="domain" description="Alpha-L-glutamate ligase-related protein ATP-grasp" evidence="2">
    <location>
        <begin position="88"/>
        <end position="351"/>
    </location>
</feature>
<evidence type="ECO:0000259" key="2">
    <source>
        <dbReference type="Pfam" id="PF14397"/>
    </source>
</evidence>
<evidence type="ECO:0000313" key="3">
    <source>
        <dbReference type="EMBL" id="QQK78496.1"/>
    </source>
</evidence>
<dbReference type="Pfam" id="PF14397">
    <property type="entry name" value="ATPgrasp_ST"/>
    <property type="match status" value="1"/>
</dbReference>
<dbReference type="RefSeq" id="WP_200086669.1">
    <property type="nucleotide sequence ID" value="NZ_CP054706.1"/>
</dbReference>
<evidence type="ECO:0000313" key="4">
    <source>
        <dbReference type="Proteomes" id="UP000595349"/>
    </source>
</evidence>
<dbReference type="SUPFAM" id="SSF56059">
    <property type="entry name" value="Glutathione synthetase ATP-binding domain-like"/>
    <property type="match status" value="1"/>
</dbReference>
<gene>
    <name evidence="3" type="ORF">HUG20_00160</name>
</gene>
<dbReference type="CDD" id="cd14686">
    <property type="entry name" value="bZIP"/>
    <property type="match status" value="1"/>
</dbReference>
<dbReference type="EMBL" id="CP054706">
    <property type="protein sequence ID" value="QQK78496.1"/>
    <property type="molecule type" value="Genomic_DNA"/>
</dbReference>
<dbReference type="KEGG" id="scib:HUG20_00160"/>
<feature type="region of interest" description="Disordered" evidence="1">
    <location>
        <begin position="404"/>
        <end position="425"/>
    </location>
</feature>
<dbReference type="Proteomes" id="UP000595349">
    <property type="component" value="Chromosome"/>
</dbReference>
<dbReference type="AlphaFoldDB" id="A0A7T6Z7Q4"/>
<sequence length="459" mass="53497">METIETVHKDLTLYQELGAKTDSTQFQNWLNGGLLNEVDEAFVAETKEYWEGHYGKTINPSLHLAFMNYTGKRDVRVIPGRIMRREILPVLNDYNMSTFYGDKNLYDVLIDAPRSAETILKNINGIYFDTYHDSIDTENASKILLKNNTDLIIKPSQTNNGDGIRKLNVKDENIYLDGNIVTIYHLEDIYKENFMVQKAIQQHPTMAAPHPASVNTLRMVTFRWKDEIRYLFTFARFGKDNDIKDNATAGGIRLGVKDTGEFFNVAISDDGQMHTHHPTTGYCFADLEPIPNYDEFKQFAKDCHKNILHQNFISWDIIVGFDGKPLFLEANFVGTQSYYQLAAQKPMFGDLTEEVLQYVSNELKTNKPILLKKDRERLEQKKLRKQEKQKQELKQMQKQNVDLKKQNQELQSSLEKKNNELMTKNDELEDTKDKYNYIVHSKSWRFTQPFRSLLKMIKK</sequence>
<name>A0A7T6Z7Q4_9BACI</name>
<proteinExistence type="predicted"/>
<reference evidence="3 4" key="1">
    <citation type="submission" date="2020-06" db="EMBL/GenBank/DDBJ databases">
        <title>Genomic analysis of Salicibibacter sp. NKC21-4.</title>
        <authorList>
            <person name="Oh Y.J."/>
        </authorList>
    </citation>
    <scope>NUCLEOTIDE SEQUENCE [LARGE SCALE GENOMIC DNA]</scope>
    <source>
        <strain evidence="3 4">NKC21-4</strain>
    </source>
</reference>
<dbReference type="InterPro" id="IPR039523">
    <property type="entry name" value="RimK-rel_E_lig_ATP-grasp"/>
</dbReference>
<keyword evidence="4" id="KW-1185">Reference proteome</keyword>
<accession>A0A7T6Z7Q4</accession>
<feature type="compositionally biased region" description="Basic and acidic residues" evidence="1">
    <location>
        <begin position="414"/>
        <end position="425"/>
    </location>
</feature>